<sequence>MKTETGMGGGFWNDEDKAAVVAVLGARAFEYLMKSTVSSEGLMTAVGNDENLQNKLSDLVEGPNASNFTWNYAIFWQISSSKTGELVLGWGDGYCREPKEGEESEATHNLSFRFEDETQQKMRKRVLQKLHTFFGGSDEESYAFGLDRVTDTEMFFLASMYFFFPQGEGAPGKAFGSGKYLWISDALKSPDYCVRSFLARSAGLQTVVLVPTDTGVAELGSVRSISENLEVLQTIRSMFSKSAAFPIQVKPLPASNEKKDSSAIASDSRTVERADEFPKIFGQDLNPIRSNSQHSERLVVAKVEERQWDVYNGNRLPFNNRKSVHGFGPSWFHGIKPGAIAEVISPQNPGNNQQKLGHTVLMINNNIEPSHRSFGHCNGIREDTRLNPFQAQMQAQRQIDFTGTTSRSPVITRQSAIESEHSDVEASCKEDRPCTVDERRPRKRGRKPANGREEPLNHVEAERQRREKLNQRFYALRAVVPNISKMDKASLLGDAITYITELQKKLKDMESEREKFGNQSRDTVASEANSVGDDRKRGPDIDIQALHDEVIVRVNCPLDVHPVSRVIHAFKEAQITVVESKISAGNDTVFHTFVVKSQGSEQLTKEKLIAAFSHESSTL</sequence>
<evidence type="ECO:0000256" key="2">
    <source>
        <dbReference type="ARBA" id="ARBA00023015"/>
    </source>
</evidence>
<feature type="compositionally biased region" description="Basic and acidic residues" evidence="6">
    <location>
        <begin position="418"/>
        <end position="440"/>
    </location>
</feature>
<dbReference type="Gene3D" id="4.10.280.10">
    <property type="entry name" value="Helix-loop-helix DNA-binding domain"/>
    <property type="match status" value="1"/>
</dbReference>
<dbReference type="PANTHER" id="PTHR11514:SF47">
    <property type="entry name" value="TRANSCRIPTION FACTOR BHLH13"/>
    <property type="match status" value="1"/>
</dbReference>
<dbReference type="SMART" id="SM00353">
    <property type="entry name" value="HLH"/>
    <property type="match status" value="1"/>
</dbReference>
<evidence type="ECO:0000256" key="5">
    <source>
        <dbReference type="RuleBase" id="RU369104"/>
    </source>
</evidence>
<dbReference type="PANTHER" id="PTHR11514">
    <property type="entry name" value="MYC"/>
    <property type="match status" value="1"/>
</dbReference>
<dbReference type="InterPro" id="IPR036638">
    <property type="entry name" value="HLH_DNA-bd_sf"/>
</dbReference>
<dbReference type="STRING" id="4432.A0A1U7ZT94"/>
<dbReference type="InterPro" id="IPR025610">
    <property type="entry name" value="MYC/MYB_N"/>
</dbReference>
<dbReference type="RefSeq" id="XP_010256776.1">
    <property type="nucleotide sequence ID" value="XM_010258474.2"/>
</dbReference>
<evidence type="ECO:0000256" key="1">
    <source>
        <dbReference type="ARBA" id="ARBA00004123"/>
    </source>
</evidence>
<evidence type="ECO:0000313" key="8">
    <source>
        <dbReference type="Proteomes" id="UP000189703"/>
    </source>
</evidence>
<proteinExistence type="predicted"/>
<feature type="region of interest" description="Disordered" evidence="6">
    <location>
        <begin position="414"/>
        <end position="464"/>
    </location>
</feature>
<dbReference type="GO" id="GO:0000976">
    <property type="term" value="F:transcription cis-regulatory region binding"/>
    <property type="evidence" value="ECO:0000318"/>
    <property type="project" value="GO_Central"/>
</dbReference>
<dbReference type="InterPro" id="IPR054502">
    <property type="entry name" value="bHLH-TF_ACT-like_plant"/>
</dbReference>
<gene>
    <name evidence="9" type="primary">LOC104597078</name>
</gene>
<dbReference type="Pfam" id="PF14215">
    <property type="entry name" value="bHLH-MYC_N"/>
    <property type="match status" value="1"/>
</dbReference>
<keyword evidence="2 5" id="KW-0805">Transcription regulation</keyword>
<dbReference type="PROSITE" id="PS50888">
    <property type="entry name" value="BHLH"/>
    <property type="match status" value="1"/>
</dbReference>
<dbReference type="Pfam" id="PF00010">
    <property type="entry name" value="HLH"/>
    <property type="match status" value="1"/>
</dbReference>
<dbReference type="InParanoid" id="A0A1U7ZT94"/>
<dbReference type="GO" id="GO:0005634">
    <property type="term" value="C:nucleus"/>
    <property type="evidence" value="ECO:0000318"/>
    <property type="project" value="GO_Central"/>
</dbReference>
<feature type="region of interest" description="Disordered" evidence="6">
    <location>
        <begin position="514"/>
        <end position="536"/>
    </location>
</feature>
<dbReference type="OrthoDB" id="677168at2759"/>
<evidence type="ECO:0000313" key="9">
    <source>
        <dbReference type="RefSeq" id="XP_010256776.1"/>
    </source>
</evidence>
<accession>A0A1U7ZT94</accession>
<dbReference type="eggNOG" id="ENOG502QUFW">
    <property type="taxonomic scope" value="Eukaryota"/>
</dbReference>
<protein>
    <recommendedName>
        <fullName evidence="5">Transcription factor</fullName>
        <shortName evidence="5">bHLH transcription factor</shortName>
    </recommendedName>
    <alternativeName>
        <fullName evidence="5">Basic helix-loop-helix protein</fullName>
    </alternativeName>
</protein>
<name>A0A1U7ZT94_NELNU</name>
<comment type="subcellular location">
    <subcellularLocation>
        <location evidence="1 5">Nucleus</location>
    </subcellularLocation>
</comment>
<dbReference type="KEGG" id="nnu:104597078"/>
<keyword evidence="3 5" id="KW-0804">Transcription</keyword>
<feature type="domain" description="BHLH" evidence="7">
    <location>
        <begin position="453"/>
        <end position="502"/>
    </location>
</feature>
<dbReference type="GO" id="GO:0003700">
    <property type="term" value="F:DNA-binding transcription factor activity"/>
    <property type="evidence" value="ECO:0000318"/>
    <property type="project" value="GO_Central"/>
</dbReference>
<feature type="compositionally biased region" description="Basic and acidic residues" evidence="6">
    <location>
        <begin position="450"/>
        <end position="464"/>
    </location>
</feature>
<organism evidence="8 9">
    <name type="scientific">Nelumbo nucifera</name>
    <name type="common">Sacred lotus</name>
    <dbReference type="NCBI Taxonomy" id="4432"/>
    <lineage>
        <taxon>Eukaryota</taxon>
        <taxon>Viridiplantae</taxon>
        <taxon>Streptophyta</taxon>
        <taxon>Embryophyta</taxon>
        <taxon>Tracheophyta</taxon>
        <taxon>Spermatophyta</taxon>
        <taxon>Magnoliopsida</taxon>
        <taxon>Proteales</taxon>
        <taxon>Nelumbonaceae</taxon>
        <taxon>Nelumbo</taxon>
    </lineage>
</organism>
<evidence type="ECO:0000259" key="7">
    <source>
        <dbReference type="PROSITE" id="PS50888"/>
    </source>
</evidence>
<dbReference type="Proteomes" id="UP000189703">
    <property type="component" value="Unplaced"/>
</dbReference>
<dbReference type="GeneID" id="104597078"/>
<dbReference type="SUPFAM" id="SSF47459">
    <property type="entry name" value="HLH, helix-loop-helix DNA-binding domain"/>
    <property type="match status" value="1"/>
</dbReference>
<dbReference type="Pfam" id="PF22754">
    <property type="entry name" value="bHLH-TF_ACT-like_plant"/>
    <property type="match status" value="1"/>
</dbReference>
<dbReference type="CDD" id="cd11449">
    <property type="entry name" value="bHLH_AtAIB_like"/>
    <property type="match status" value="1"/>
</dbReference>
<dbReference type="GO" id="GO:0046983">
    <property type="term" value="F:protein dimerization activity"/>
    <property type="evidence" value="ECO:0007669"/>
    <property type="project" value="InterPro"/>
</dbReference>
<reference evidence="9" key="1">
    <citation type="submission" date="2025-08" db="UniProtKB">
        <authorList>
            <consortium name="RefSeq"/>
        </authorList>
    </citation>
    <scope>IDENTIFICATION</scope>
</reference>
<dbReference type="FunFam" id="4.10.280.10:FF:000078">
    <property type="entry name" value="Transcription factor bHLH13"/>
    <property type="match status" value="1"/>
</dbReference>
<evidence type="ECO:0000256" key="6">
    <source>
        <dbReference type="SAM" id="MobiDB-lite"/>
    </source>
</evidence>
<dbReference type="FunCoup" id="A0A1U7ZT94">
    <property type="interactions" value="1888"/>
</dbReference>
<dbReference type="InterPro" id="IPR045084">
    <property type="entry name" value="AIB/MYC-like"/>
</dbReference>
<keyword evidence="8" id="KW-1185">Reference proteome</keyword>
<dbReference type="OMA" id="RFMFSNP"/>
<dbReference type="AlphaFoldDB" id="A0A1U7ZT94"/>
<dbReference type="GO" id="GO:0006355">
    <property type="term" value="P:regulation of DNA-templated transcription"/>
    <property type="evidence" value="ECO:0000318"/>
    <property type="project" value="GO_Central"/>
</dbReference>
<evidence type="ECO:0000256" key="3">
    <source>
        <dbReference type="ARBA" id="ARBA00023163"/>
    </source>
</evidence>
<keyword evidence="4 5" id="KW-0539">Nucleus</keyword>
<evidence type="ECO:0000256" key="4">
    <source>
        <dbReference type="ARBA" id="ARBA00023242"/>
    </source>
</evidence>
<feature type="compositionally biased region" description="Polar residues" evidence="6">
    <location>
        <begin position="517"/>
        <end position="529"/>
    </location>
</feature>
<dbReference type="InterPro" id="IPR011598">
    <property type="entry name" value="bHLH_dom"/>
</dbReference>